<proteinExistence type="predicted"/>
<dbReference type="AlphaFoldDB" id="A0A8K0MFT7"/>
<evidence type="ECO:0000313" key="4">
    <source>
        <dbReference type="Proteomes" id="UP000796880"/>
    </source>
</evidence>
<sequence length="261" mass="29294">MIKRRFYREEHGDRNEEASDSSSSSSSFSDSEIQESEDDEVSVAQVQDEAESCSTSSGYESEEISGNVIDGGLSSDTVNEEDAGTGNGRQIFLDSQLSSKYASELLDKQSNVVEENDSLPGELPDCVLKCKPFLKCRLCPRIVCLNEKTMRTHLQSKRHARSEKLLNDGRLKAMLNSDGEIVHEETPAKQHAQVAAKAQNKPKQKRGGRQRQHARRQKLRKKDKKHDSNEGKQGNQKRTQPRKGASMKTEEVFLFCSTCEK</sequence>
<accession>A0A8K0MFT7</accession>
<reference evidence="3" key="1">
    <citation type="submission" date="2020-03" db="EMBL/GenBank/DDBJ databases">
        <title>A high-quality chromosome-level genome assembly of a woody plant with both climbing and erect habits, Rhamnella rubrinervis.</title>
        <authorList>
            <person name="Lu Z."/>
            <person name="Yang Y."/>
            <person name="Zhu X."/>
            <person name="Sun Y."/>
        </authorList>
    </citation>
    <scope>NUCLEOTIDE SEQUENCE</scope>
    <source>
        <strain evidence="3">BYM</strain>
        <tissue evidence="3">Leaf</tissue>
    </source>
</reference>
<dbReference type="Proteomes" id="UP000796880">
    <property type="component" value="Unassembled WGS sequence"/>
</dbReference>
<protein>
    <recommendedName>
        <fullName evidence="2">C2H2-type domain-containing protein</fullName>
    </recommendedName>
</protein>
<dbReference type="OrthoDB" id="1745547at2759"/>
<keyword evidence="4" id="KW-1185">Reference proteome</keyword>
<organism evidence="3 4">
    <name type="scientific">Rhamnella rubrinervis</name>
    <dbReference type="NCBI Taxonomy" id="2594499"/>
    <lineage>
        <taxon>Eukaryota</taxon>
        <taxon>Viridiplantae</taxon>
        <taxon>Streptophyta</taxon>
        <taxon>Embryophyta</taxon>
        <taxon>Tracheophyta</taxon>
        <taxon>Spermatophyta</taxon>
        <taxon>Magnoliopsida</taxon>
        <taxon>eudicotyledons</taxon>
        <taxon>Gunneridae</taxon>
        <taxon>Pentapetalae</taxon>
        <taxon>rosids</taxon>
        <taxon>fabids</taxon>
        <taxon>Rosales</taxon>
        <taxon>Rhamnaceae</taxon>
        <taxon>rhamnoid group</taxon>
        <taxon>Rhamneae</taxon>
        <taxon>Rhamnella</taxon>
    </lineage>
</organism>
<evidence type="ECO:0000313" key="3">
    <source>
        <dbReference type="EMBL" id="KAF3444321.1"/>
    </source>
</evidence>
<feature type="region of interest" description="Disordered" evidence="1">
    <location>
        <begin position="186"/>
        <end position="249"/>
    </location>
</feature>
<feature type="compositionally biased region" description="Basic residues" evidence="1">
    <location>
        <begin position="200"/>
        <end position="224"/>
    </location>
</feature>
<name>A0A8K0MFT7_9ROSA</name>
<evidence type="ECO:0000256" key="1">
    <source>
        <dbReference type="SAM" id="MobiDB-lite"/>
    </source>
</evidence>
<dbReference type="PANTHER" id="PTHR36332:SF1">
    <property type="entry name" value="STRESS RESPONSE PROTEIN"/>
    <property type="match status" value="1"/>
</dbReference>
<feature type="compositionally biased region" description="Acidic residues" evidence="1">
    <location>
        <begin position="32"/>
        <end position="41"/>
    </location>
</feature>
<comment type="caution">
    <text evidence="3">The sequence shown here is derived from an EMBL/GenBank/DDBJ whole genome shotgun (WGS) entry which is preliminary data.</text>
</comment>
<feature type="compositionally biased region" description="Basic and acidic residues" evidence="1">
    <location>
        <begin position="7"/>
        <end position="17"/>
    </location>
</feature>
<dbReference type="Pfam" id="PF12874">
    <property type="entry name" value="zf-met"/>
    <property type="match status" value="1"/>
</dbReference>
<feature type="region of interest" description="Disordered" evidence="1">
    <location>
        <begin position="1"/>
        <end position="87"/>
    </location>
</feature>
<dbReference type="InterPro" id="IPR013087">
    <property type="entry name" value="Znf_C2H2_type"/>
</dbReference>
<feature type="compositionally biased region" description="Low complexity" evidence="1">
    <location>
        <begin position="189"/>
        <end position="199"/>
    </location>
</feature>
<feature type="compositionally biased region" description="Low complexity" evidence="1">
    <location>
        <begin position="20"/>
        <end position="31"/>
    </location>
</feature>
<gene>
    <name evidence="3" type="ORF">FNV43_RR14011</name>
</gene>
<evidence type="ECO:0000259" key="2">
    <source>
        <dbReference type="Pfam" id="PF12874"/>
    </source>
</evidence>
<dbReference type="PANTHER" id="PTHR36332">
    <property type="entry name" value="STRESS RESPONSE PROTEIN"/>
    <property type="match status" value="1"/>
</dbReference>
<dbReference type="EMBL" id="VOIH02000006">
    <property type="protein sequence ID" value="KAF3444321.1"/>
    <property type="molecule type" value="Genomic_DNA"/>
</dbReference>
<feature type="domain" description="C2H2-type" evidence="2">
    <location>
        <begin position="136"/>
        <end position="159"/>
    </location>
</feature>